<feature type="region of interest" description="Disordered" evidence="1">
    <location>
        <begin position="419"/>
        <end position="446"/>
    </location>
</feature>
<dbReference type="OrthoDB" id="3642840at2759"/>
<dbReference type="AlphaFoldDB" id="A0A3D8S2W5"/>
<dbReference type="Proteomes" id="UP000256328">
    <property type="component" value="Unassembled WGS sequence"/>
</dbReference>
<accession>A0A3D8S2W5</accession>
<gene>
    <name evidence="2" type="ORF">BP5796_05306</name>
</gene>
<feature type="region of interest" description="Disordered" evidence="1">
    <location>
        <begin position="465"/>
        <end position="497"/>
    </location>
</feature>
<reference evidence="2 3" key="1">
    <citation type="journal article" date="2018" name="IMA Fungus">
        <title>IMA Genome-F 9: Draft genome sequence of Annulohypoxylon stygium, Aspergillus mulundensis, Berkeleyomyces basicola (syn. Thielaviopsis basicola), Ceratocystis smalleyi, two Cercospora beticola strains, Coleophoma cylindrospora, Fusarium fracticaudum, Phialophora cf. hyalina, and Morchella septimelata.</title>
        <authorList>
            <person name="Wingfield B.D."/>
            <person name="Bills G.F."/>
            <person name="Dong Y."/>
            <person name="Huang W."/>
            <person name="Nel W.J."/>
            <person name="Swalarsk-Parry B.S."/>
            <person name="Vaghefi N."/>
            <person name="Wilken P.M."/>
            <person name="An Z."/>
            <person name="de Beer Z.W."/>
            <person name="De Vos L."/>
            <person name="Chen L."/>
            <person name="Duong T.A."/>
            <person name="Gao Y."/>
            <person name="Hammerbacher A."/>
            <person name="Kikkert J.R."/>
            <person name="Li Y."/>
            <person name="Li H."/>
            <person name="Li K."/>
            <person name="Li Q."/>
            <person name="Liu X."/>
            <person name="Ma X."/>
            <person name="Naidoo K."/>
            <person name="Pethybridge S.J."/>
            <person name="Sun J."/>
            <person name="Steenkamp E.T."/>
            <person name="van der Nest M.A."/>
            <person name="van Wyk S."/>
            <person name="Wingfield M.J."/>
            <person name="Xiong C."/>
            <person name="Yue Q."/>
            <person name="Zhang X."/>
        </authorList>
    </citation>
    <scope>NUCLEOTIDE SEQUENCE [LARGE SCALE GENOMIC DNA]</scope>
    <source>
        <strain evidence="2 3">BP5796</strain>
    </source>
</reference>
<dbReference type="EMBL" id="PDLN01000007">
    <property type="protein sequence ID" value="RDW80608.1"/>
    <property type="molecule type" value="Genomic_DNA"/>
</dbReference>
<evidence type="ECO:0000313" key="3">
    <source>
        <dbReference type="Proteomes" id="UP000256328"/>
    </source>
</evidence>
<feature type="compositionally biased region" description="Polar residues" evidence="1">
    <location>
        <begin position="423"/>
        <end position="432"/>
    </location>
</feature>
<name>A0A3D8S2W5_9HELO</name>
<proteinExistence type="predicted"/>
<feature type="region of interest" description="Disordered" evidence="1">
    <location>
        <begin position="141"/>
        <end position="164"/>
    </location>
</feature>
<evidence type="ECO:0000313" key="2">
    <source>
        <dbReference type="EMBL" id="RDW80608.1"/>
    </source>
</evidence>
<organism evidence="2 3">
    <name type="scientific">Coleophoma crateriformis</name>
    <dbReference type="NCBI Taxonomy" id="565419"/>
    <lineage>
        <taxon>Eukaryota</taxon>
        <taxon>Fungi</taxon>
        <taxon>Dikarya</taxon>
        <taxon>Ascomycota</taxon>
        <taxon>Pezizomycotina</taxon>
        <taxon>Leotiomycetes</taxon>
        <taxon>Helotiales</taxon>
        <taxon>Dermateaceae</taxon>
        <taxon>Coleophoma</taxon>
    </lineage>
</organism>
<feature type="compositionally biased region" description="Basic and acidic residues" evidence="1">
    <location>
        <begin position="478"/>
        <end position="487"/>
    </location>
</feature>
<comment type="caution">
    <text evidence="2">The sequence shown here is derived from an EMBL/GenBank/DDBJ whole genome shotgun (WGS) entry which is preliminary data.</text>
</comment>
<sequence length="517" mass="58949">MATINTTKESRLHKGRTIFKWEDSPGLDHHCGICQKPFSKDSCKLTCVGKHAEPCYRYHQLLHFLGKSHECYACTTSDQMHYNRHKQIVILVRKIKELDSIEVSLSSPFAKKTTGEFAGGNRRRRLSGDGWSETFSDIFAEDHPKATRKQEKKRSRNKGSGFMKDPEIFPKHDIDFVDESIHCPERKPPISFDEMEDDCATPSIGEIQELMMESSGQFIPPPSPFRNTPQRLKTSSKAARSHSPLLTMTHKYSYFGRQAKKVPKDNNETLQRLDPNILHRLGINIGGNNSSKRKDLLTKLLEAISNDLEIDEQEEREAGLRKEAFFRWAGRTGAMAMATGILKKNDYKFPATKSSPPFPGKNIDQYKYKESRKPNGANPSIKVQREQISAEKVYRSINTRGDASDPDAKNGPVILRIIPPTFRNKSIDTSPRTAAPTKTKPKPKAIKKRQSARAQKILQAMLEKDHPRQKQVVVSRQDAVRKQEHVPQKQAVSQIHDEESFADEDLQFLVKMKHLRK</sequence>
<protein>
    <submittedName>
        <fullName evidence="2">Uncharacterized protein</fullName>
    </submittedName>
</protein>
<evidence type="ECO:0000256" key="1">
    <source>
        <dbReference type="SAM" id="MobiDB-lite"/>
    </source>
</evidence>
<keyword evidence="3" id="KW-1185">Reference proteome</keyword>